<gene>
    <name evidence="1" type="ORF">J2X78_001028</name>
</gene>
<name>A0ACC6KTP3_9SPHI</name>
<organism evidence="1 2">
    <name type="scientific">Pedobacter africanus</name>
    <dbReference type="NCBI Taxonomy" id="151894"/>
    <lineage>
        <taxon>Bacteria</taxon>
        <taxon>Pseudomonadati</taxon>
        <taxon>Bacteroidota</taxon>
        <taxon>Sphingobacteriia</taxon>
        <taxon>Sphingobacteriales</taxon>
        <taxon>Sphingobacteriaceae</taxon>
        <taxon>Pedobacter</taxon>
    </lineage>
</organism>
<protein>
    <submittedName>
        <fullName evidence="1">Uncharacterized protein</fullName>
    </submittedName>
</protein>
<dbReference type="EMBL" id="JAVDTF010000001">
    <property type="protein sequence ID" value="MDR6782476.1"/>
    <property type="molecule type" value="Genomic_DNA"/>
</dbReference>
<reference evidence="1" key="1">
    <citation type="submission" date="2023-07" db="EMBL/GenBank/DDBJ databases">
        <title>Sorghum-associated microbial communities from plants grown in Nebraska, USA.</title>
        <authorList>
            <person name="Schachtman D."/>
        </authorList>
    </citation>
    <scope>NUCLEOTIDE SEQUENCE</scope>
    <source>
        <strain evidence="1">2697</strain>
    </source>
</reference>
<comment type="caution">
    <text evidence="1">The sequence shown here is derived from an EMBL/GenBank/DDBJ whole genome shotgun (WGS) entry which is preliminary data.</text>
</comment>
<evidence type="ECO:0000313" key="2">
    <source>
        <dbReference type="Proteomes" id="UP001246858"/>
    </source>
</evidence>
<dbReference type="Proteomes" id="UP001246858">
    <property type="component" value="Unassembled WGS sequence"/>
</dbReference>
<accession>A0ACC6KTP3</accession>
<sequence length="144" mass="16763">MKRRKFLLLMGIGAASLAIPAGSYFLLPSIRQHCILLIKRELAYLKIAEGVVEQYVDDYLKTMDRNLVTKLKWKLMYFLRTGPEQSTVLFELVKYFLLSSDFFIHKMDESKTVNYLGLYNPYKSPVPNPFSFALYPPDEIRDPV</sequence>
<keyword evidence="2" id="KW-1185">Reference proteome</keyword>
<evidence type="ECO:0000313" key="1">
    <source>
        <dbReference type="EMBL" id="MDR6782476.1"/>
    </source>
</evidence>
<proteinExistence type="predicted"/>